<dbReference type="InterPro" id="IPR036390">
    <property type="entry name" value="WH_DNA-bd_sf"/>
</dbReference>
<dbReference type="InterPro" id="IPR012318">
    <property type="entry name" value="HTH_CRP"/>
</dbReference>
<evidence type="ECO:0000256" key="3">
    <source>
        <dbReference type="ARBA" id="ARBA00023163"/>
    </source>
</evidence>
<dbReference type="GO" id="GO:0003700">
    <property type="term" value="F:DNA-binding transcription factor activity"/>
    <property type="evidence" value="ECO:0007669"/>
    <property type="project" value="TreeGrafter"/>
</dbReference>
<feature type="domain" description="Cyclic nucleotide-binding" evidence="4">
    <location>
        <begin position="33"/>
        <end position="129"/>
    </location>
</feature>
<dbReference type="InterPro" id="IPR014710">
    <property type="entry name" value="RmlC-like_jellyroll"/>
</dbReference>
<dbReference type="Proteomes" id="UP000196027">
    <property type="component" value="Chromosome"/>
</dbReference>
<proteinExistence type="predicted"/>
<dbReference type="InterPro" id="IPR050397">
    <property type="entry name" value="Env_Response_Regulators"/>
</dbReference>
<name>A0A1Y0I8C4_9GAMM</name>
<dbReference type="FunFam" id="1.10.10.10:FF:000028">
    <property type="entry name" value="Fumarate/nitrate reduction transcriptional regulator Fnr"/>
    <property type="match status" value="1"/>
</dbReference>
<dbReference type="GO" id="GO:0016301">
    <property type="term" value="F:kinase activity"/>
    <property type="evidence" value="ECO:0007669"/>
    <property type="project" value="UniProtKB-KW"/>
</dbReference>
<dbReference type="PROSITE" id="PS50042">
    <property type="entry name" value="CNMP_BINDING_3"/>
    <property type="match status" value="1"/>
</dbReference>
<keyword evidence="7" id="KW-1185">Reference proteome</keyword>
<dbReference type="SMART" id="SM00419">
    <property type="entry name" value="HTH_CRP"/>
    <property type="match status" value="1"/>
</dbReference>
<accession>A0A1Y0I8C4</accession>
<dbReference type="KEGG" id="ome:OLMES_2702"/>
<reference evidence="6 7" key="1">
    <citation type="submission" date="2017-05" db="EMBL/GenBank/DDBJ databases">
        <title>Genomic insights into alkan degradation activity of Oleiphilus messinensis.</title>
        <authorList>
            <person name="Kozyavkin S.A."/>
            <person name="Slesarev A.I."/>
            <person name="Golyshin P.N."/>
            <person name="Korzhenkov A."/>
            <person name="Golyshina O.N."/>
            <person name="Toshchakov S.V."/>
        </authorList>
    </citation>
    <scope>NUCLEOTIDE SEQUENCE [LARGE SCALE GENOMIC DNA]</scope>
    <source>
        <strain evidence="6 7">ME102</strain>
    </source>
</reference>
<evidence type="ECO:0000259" key="4">
    <source>
        <dbReference type="PROSITE" id="PS50042"/>
    </source>
</evidence>
<evidence type="ECO:0000313" key="6">
    <source>
        <dbReference type="EMBL" id="ARU56752.1"/>
    </source>
</evidence>
<keyword evidence="1" id="KW-0805">Transcription regulation</keyword>
<evidence type="ECO:0000313" key="7">
    <source>
        <dbReference type="Proteomes" id="UP000196027"/>
    </source>
</evidence>
<feature type="domain" description="HTH crp-type" evidence="5">
    <location>
        <begin position="169"/>
        <end position="242"/>
    </location>
</feature>
<dbReference type="PANTHER" id="PTHR24567:SF75">
    <property type="entry name" value="FUMARATE AND NITRATE REDUCTION REGULATORY PROTEIN"/>
    <property type="match status" value="1"/>
</dbReference>
<dbReference type="Pfam" id="PF00027">
    <property type="entry name" value="cNMP_binding"/>
    <property type="match status" value="1"/>
</dbReference>
<organism evidence="6 7">
    <name type="scientific">Oleiphilus messinensis</name>
    <dbReference type="NCBI Taxonomy" id="141451"/>
    <lineage>
        <taxon>Bacteria</taxon>
        <taxon>Pseudomonadati</taxon>
        <taxon>Pseudomonadota</taxon>
        <taxon>Gammaproteobacteria</taxon>
        <taxon>Oceanospirillales</taxon>
        <taxon>Oleiphilaceae</taxon>
        <taxon>Oleiphilus</taxon>
    </lineage>
</organism>
<dbReference type="GO" id="GO:0005829">
    <property type="term" value="C:cytosol"/>
    <property type="evidence" value="ECO:0007669"/>
    <property type="project" value="TreeGrafter"/>
</dbReference>
<dbReference type="InterPro" id="IPR000595">
    <property type="entry name" value="cNMP-bd_dom"/>
</dbReference>
<evidence type="ECO:0000256" key="2">
    <source>
        <dbReference type="ARBA" id="ARBA00023125"/>
    </source>
</evidence>
<dbReference type="OrthoDB" id="7643467at2"/>
<dbReference type="SMART" id="SM00100">
    <property type="entry name" value="cNMP"/>
    <property type="match status" value="1"/>
</dbReference>
<dbReference type="PRINTS" id="PR00034">
    <property type="entry name" value="HTHCRP"/>
</dbReference>
<keyword evidence="2" id="KW-0238">DNA-binding</keyword>
<dbReference type="CDD" id="cd00038">
    <property type="entry name" value="CAP_ED"/>
    <property type="match status" value="1"/>
</dbReference>
<dbReference type="CDD" id="cd00092">
    <property type="entry name" value="HTH_CRP"/>
    <property type="match status" value="1"/>
</dbReference>
<dbReference type="Pfam" id="PF13545">
    <property type="entry name" value="HTH_Crp_2"/>
    <property type="match status" value="1"/>
</dbReference>
<dbReference type="EMBL" id="CP021425">
    <property type="protein sequence ID" value="ARU56752.1"/>
    <property type="molecule type" value="Genomic_DNA"/>
</dbReference>
<dbReference type="Gene3D" id="2.60.120.10">
    <property type="entry name" value="Jelly Rolls"/>
    <property type="match status" value="1"/>
</dbReference>
<dbReference type="InterPro" id="IPR018490">
    <property type="entry name" value="cNMP-bd_dom_sf"/>
</dbReference>
<dbReference type="GO" id="GO:0003677">
    <property type="term" value="F:DNA binding"/>
    <property type="evidence" value="ECO:0007669"/>
    <property type="project" value="UniProtKB-KW"/>
</dbReference>
<dbReference type="SUPFAM" id="SSF51206">
    <property type="entry name" value="cAMP-binding domain-like"/>
    <property type="match status" value="1"/>
</dbReference>
<evidence type="ECO:0000259" key="5">
    <source>
        <dbReference type="PROSITE" id="PS51063"/>
    </source>
</evidence>
<dbReference type="PROSITE" id="PS51063">
    <property type="entry name" value="HTH_CRP_2"/>
    <property type="match status" value="1"/>
</dbReference>
<evidence type="ECO:0000256" key="1">
    <source>
        <dbReference type="ARBA" id="ARBA00023015"/>
    </source>
</evidence>
<dbReference type="SUPFAM" id="SSF46785">
    <property type="entry name" value="Winged helix' DNA-binding domain"/>
    <property type="match status" value="1"/>
</dbReference>
<sequence length="258" mass="29390">MNAPVTTKEKSSAHPSPLRCIECTLSDYCLPRMLSVTKTEHLADTIESILKSSLPVLHRHDRIFKEDDPFTSLYIVRVGAVKTFVKSDDGTDQITNFHLPGDIIGTDGFVTGRYGATAAALETTTVCELPYPKIEFLTTKIPELQRFLFQKMAYEIQQHKKMSYLLSRRSAEQKLATLLINTSRHLEKRRLLNTSFTLPMTRTDLSNYLGLAIETVSRVLTRFHKMKIVTVEGRQITILNKARLLSIAKLDDQNHRRI</sequence>
<gene>
    <name evidence="6" type="ORF">OLMES_2702</name>
</gene>
<keyword evidence="6" id="KW-0808">Transferase</keyword>
<dbReference type="Gene3D" id="1.10.10.10">
    <property type="entry name" value="Winged helix-like DNA-binding domain superfamily/Winged helix DNA-binding domain"/>
    <property type="match status" value="1"/>
</dbReference>
<protein>
    <submittedName>
        <fullName evidence="6">cAMP-binding protein-catabolite gene activator and regulatory subunit of cAMP-dependent protein kinase</fullName>
    </submittedName>
</protein>
<keyword evidence="3" id="KW-0804">Transcription</keyword>
<dbReference type="RefSeq" id="WP_087461715.1">
    <property type="nucleotide sequence ID" value="NZ_CP021425.1"/>
</dbReference>
<dbReference type="InterPro" id="IPR036388">
    <property type="entry name" value="WH-like_DNA-bd_sf"/>
</dbReference>
<keyword evidence="6" id="KW-0418">Kinase</keyword>
<dbReference type="PANTHER" id="PTHR24567">
    <property type="entry name" value="CRP FAMILY TRANSCRIPTIONAL REGULATORY PROTEIN"/>
    <property type="match status" value="1"/>
</dbReference>
<dbReference type="AlphaFoldDB" id="A0A1Y0I8C4"/>